<dbReference type="InterPro" id="IPR036396">
    <property type="entry name" value="Cyt_P450_sf"/>
</dbReference>
<keyword evidence="2" id="KW-0408">Iron</keyword>
<dbReference type="InterPro" id="IPR002397">
    <property type="entry name" value="Cyt_P450_B"/>
</dbReference>
<dbReference type="InterPro" id="IPR017972">
    <property type="entry name" value="Cyt_P450_CS"/>
</dbReference>
<dbReference type="PANTHER" id="PTHR46696">
    <property type="entry name" value="P450, PUTATIVE (EUROFUNG)-RELATED"/>
    <property type="match status" value="1"/>
</dbReference>
<evidence type="ECO:0000313" key="3">
    <source>
        <dbReference type="EMBL" id="MFI7442473.1"/>
    </source>
</evidence>
<evidence type="ECO:0000256" key="2">
    <source>
        <dbReference type="RuleBase" id="RU000461"/>
    </source>
</evidence>
<evidence type="ECO:0000313" key="4">
    <source>
        <dbReference type="Proteomes" id="UP001612928"/>
    </source>
</evidence>
<dbReference type="Pfam" id="PF00067">
    <property type="entry name" value="p450"/>
    <property type="match status" value="1"/>
</dbReference>
<sequence>MRNPAPVYHAWRESDPFFWYEELDTWVLTRHQDCAAVLKGLDRFTSDWRRLGEGTPDELIMLQTVDPPDHPPVRRLLAAAYRSRDHAALAARTAGRVRRLLADLPAEVDFVREVAVPLTVETICDVLGVDPPDLDWLAGVSPPVIDTMDAGLRPEVIPAGLAARAELDALMERWMSDHRPGGMFAVVSEKLRGMGLDRRLVMNSLRSTFHAGFESSARLLALSLLAIIDNPGALRFFAKTPDTAVDEVIRYTSQVQVLARGCLVDTELGGRTVRAGQGVTLIIGAANRDPAVFPDPDALLPDRSPNPHLGFGRGLHACLGASLAAMQTRALFAELAVHHPEVRPCGEPVMWESGTLRGVRSLPVTLS</sequence>
<dbReference type="PANTHER" id="PTHR46696:SF1">
    <property type="entry name" value="CYTOCHROME P450 YJIB-RELATED"/>
    <property type="match status" value="1"/>
</dbReference>
<keyword evidence="2" id="KW-0560">Oxidoreductase</keyword>
<dbReference type="Gene3D" id="1.10.630.10">
    <property type="entry name" value="Cytochrome P450"/>
    <property type="match status" value="1"/>
</dbReference>
<keyword evidence="4" id="KW-1185">Reference proteome</keyword>
<keyword evidence="2" id="KW-0349">Heme</keyword>
<dbReference type="PRINTS" id="PR00359">
    <property type="entry name" value="BP450"/>
</dbReference>
<comment type="caution">
    <text evidence="3">The sequence shown here is derived from an EMBL/GenBank/DDBJ whole genome shotgun (WGS) entry which is preliminary data.</text>
</comment>
<organism evidence="3 4">
    <name type="scientific">Nonomuraea indica</name>
    <dbReference type="NCBI Taxonomy" id="1581193"/>
    <lineage>
        <taxon>Bacteria</taxon>
        <taxon>Bacillati</taxon>
        <taxon>Actinomycetota</taxon>
        <taxon>Actinomycetes</taxon>
        <taxon>Streptosporangiales</taxon>
        <taxon>Streptosporangiaceae</taxon>
        <taxon>Nonomuraea</taxon>
    </lineage>
</organism>
<keyword evidence="2" id="KW-0503">Monooxygenase</keyword>
<dbReference type="EMBL" id="JBITMB010000005">
    <property type="protein sequence ID" value="MFI7442473.1"/>
    <property type="molecule type" value="Genomic_DNA"/>
</dbReference>
<comment type="similarity">
    <text evidence="1 2">Belongs to the cytochrome P450 family.</text>
</comment>
<dbReference type="PROSITE" id="PS00086">
    <property type="entry name" value="CYTOCHROME_P450"/>
    <property type="match status" value="1"/>
</dbReference>
<dbReference type="Proteomes" id="UP001612928">
    <property type="component" value="Unassembled WGS sequence"/>
</dbReference>
<accession>A0ABW8A6R1</accession>
<dbReference type="SUPFAM" id="SSF48264">
    <property type="entry name" value="Cytochrome P450"/>
    <property type="match status" value="1"/>
</dbReference>
<gene>
    <name evidence="3" type="ORF">ACIBP5_21105</name>
</gene>
<reference evidence="3 4" key="1">
    <citation type="submission" date="2024-10" db="EMBL/GenBank/DDBJ databases">
        <title>The Natural Products Discovery Center: Release of the First 8490 Sequenced Strains for Exploring Actinobacteria Biosynthetic Diversity.</title>
        <authorList>
            <person name="Kalkreuter E."/>
            <person name="Kautsar S.A."/>
            <person name="Yang D."/>
            <person name="Bader C.D."/>
            <person name="Teijaro C.N."/>
            <person name="Fluegel L."/>
            <person name="Davis C.M."/>
            <person name="Simpson J.R."/>
            <person name="Lauterbach L."/>
            <person name="Steele A.D."/>
            <person name="Gui C."/>
            <person name="Meng S."/>
            <person name="Li G."/>
            <person name="Viehrig K."/>
            <person name="Ye F."/>
            <person name="Su P."/>
            <person name="Kiefer A.F."/>
            <person name="Nichols A."/>
            <person name="Cepeda A.J."/>
            <person name="Yan W."/>
            <person name="Fan B."/>
            <person name="Jiang Y."/>
            <person name="Adhikari A."/>
            <person name="Zheng C.-J."/>
            <person name="Schuster L."/>
            <person name="Cowan T.M."/>
            <person name="Smanski M.J."/>
            <person name="Chevrette M.G."/>
            <person name="De Carvalho L.P.S."/>
            <person name="Shen B."/>
        </authorList>
    </citation>
    <scope>NUCLEOTIDE SEQUENCE [LARGE SCALE GENOMIC DNA]</scope>
    <source>
        <strain evidence="3 4">NPDC049503</strain>
    </source>
</reference>
<dbReference type="RefSeq" id="WP_397022431.1">
    <property type="nucleotide sequence ID" value="NZ_JBITMB010000005.1"/>
</dbReference>
<evidence type="ECO:0000256" key="1">
    <source>
        <dbReference type="ARBA" id="ARBA00010617"/>
    </source>
</evidence>
<keyword evidence="2" id="KW-0479">Metal-binding</keyword>
<protein>
    <submittedName>
        <fullName evidence="3">Cytochrome P450</fullName>
    </submittedName>
</protein>
<name>A0ABW8A6R1_9ACTN</name>
<dbReference type="InterPro" id="IPR001128">
    <property type="entry name" value="Cyt_P450"/>
</dbReference>
<proteinExistence type="inferred from homology"/>